<dbReference type="EMBL" id="QUTG01003221">
    <property type="protein sequence ID" value="RHY92570.1"/>
    <property type="molecule type" value="Genomic_DNA"/>
</dbReference>
<name>A0A3R6XV95_APHAT</name>
<dbReference type="VEuPathDB" id="FungiDB:H257_18884"/>
<dbReference type="Gene3D" id="1.10.10.60">
    <property type="entry name" value="Homeodomain-like"/>
    <property type="match status" value="1"/>
</dbReference>
<dbReference type="PROSITE" id="PS51253">
    <property type="entry name" value="HTH_CENPB"/>
    <property type="match status" value="1"/>
</dbReference>
<dbReference type="GO" id="GO:0005634">
    <property type="term" value="C:nucleus"/>
    <property type="evidence" value="ECO:0007669"/>
    <property type="project" value="TreeGrafter"/>
</dbReference>
<dbReference type="SMART" id="SM00240">
    <property type="entry name" value="FHA"/>
    <property type="match status" value="1"/>
</dbReference>
<dbReference type="Pfam" id="PF03221">
    <property type="entry name" value="HTH_Tnp_Tc5"/>
    <property type="match status" value="1"/>
</dbReference>
<dbReference type="PANTHER" id="PTHR19303:SF57">
    <property type="entry name" value="HTH CENPB-TYPE DOMAIN-CONTAINING PROTEIN"/>
    <property type="match status" value="1"/>
</dbReference>
<dbReference type="CDD" id="cd00060">
    <property type="entry name" value="FHA"/>
    <property type="match status" value="1"/>
</dbReference>
<evidence type="ECO:0008006" key="6">
    <source>
        <dbReference type="Google" id="ProtNLM"/>
    </source>
</evidence>
<dbReference type="InterPro" id="IPR050863">
    <property type="entry name" value="CenT-Element_Derived"/>
</dbReference>
<dbReference type="InterPro" id="IPR008984">
    <property type="entry name" value="SMAD_FHA_dom_sf"/>
</dbReference>
<dbReference type="AlphaFoldDB" id="A0A3R6XV95"/>
<evidence type="ECO:0000259" key="2">
    <source>
        <dbReference type="PROSITE" id="PS50006"/>
    </source>
</evidence>
<accession>A0A3R6XV95</accession>
<feature type="non-terminal residue" evidence="4">
    <location>
        <position position="621"/>
    </location>
</feature>
<dbReference type="InterPro" id="IPR006600">
    <property type="entry name" value="HTH_CenpB_DNA-bd_dom"/>
</dbReference>
<keyword evidence="1" id="KW-0238">DNA-binding</keyword>
<dbReference type="SMART" id="SM00674">
    <property type="entry name" value="CENPB"/>
    <property type="match status" value="1"/>
</dbReference>
<dbReference type="InterPro" id="IPR000253">
    <property type="entry name" value="FHA_dom"/>
</dbReference>
<protein>
    <recommendedName>
        <fullName evidence="6">HTH CENPB-type domain-containing protein</fullName>
    </recommendedName>
</protein>
<dbReference type="Gene3D" id="2.60.200.20">
    <property type="match status" value="2"/>
</dbReference>
<dbReference type="PANTHER" id="PTHR19303">
    <property type="entry name" value="TRANSPOSON"/>
    <property type="match status" value="1"/>
</dbReference>
<evidence type="ECO:0000259" key="3">
    <source>
        <dbReference type="PROSITE" id="PS51253"/>
    </source>
</evidence>
<feature type="domain" description="FHA" evidence="2">
    <location>
        <begin position="555"/>
        <end position="599"/>
    </location>
</feature>
<sequence>MPTPQRMGLSRQYSKEKLLEASADVISGTLLSKQASVKYAIPQRTIQKYVAILRLGQSAPERQRPGPKPVMPAALEKDLVDWIAGMQSCGHPVQRQTITLRAARICRAFDQTMTLSSGWYQRFLARHPILAKRTAQVISRSRNEVCERTVEILYDSLATVVNEHKLDSTRIFNMDETAFNSRKKSKVVVALRGSKNVWAKDINTNFHMSIAACGNAAGLVIPPLFIMPGDTVKRSLSSCEVVLGSRITTSNKGWMTEYLFLQWLDFFNESPAAVTIASQAWSQHVSSANMIAGFVESGLWPVSLDQMLARLSLFKEGGLKKGYTVAGWLKFRKGVQDGELTLPPRTSELDSSKTVTVAGRLLTVKLLRDIDASKEAKAAATAAKKALKAAKSQFNTSKRVEGEARDHHAAPLTIVLKMTVEAHDDLRTSFVLSPHLLDNGIGRDASNAVSVPADKHMAERNHAVVRFHNGGGYFISSHDQANYGTYIRLSPCIPGDMASATQWPLAVGCHFRVGKSDFEVVAMEDDDDSHDVVLSLRVLCGKLAGKTYRLGSAGGTIGRSADNTIHTGDGELSRRHAAIWWDETGFYLQDLGSTNGTFMKLHGAYRQPYRLEIGDQILVSQ</sequence>
<dbReference type="Pfam" id="PF00498">
    <property type="entry name" value="FHA"/>
    <property type="match status" value="1"/>
</dbReference>
<organism evidence="4 5">
    <name type="scientific">Aphanomyces astaci</name>
    <name type="common">Crayfish plague agent</name>
    <dbReference type="NCBI Taxonomy" id="112090"/>
    <lineage>
        <taxon>Eukaryota</taxon>
        <taxon>Sar</taxon>
        <taxon>Stramenopiles</taxon>
        <taxon>Oomycota</taxon>
        <taxon>Saprolegniomycetes</taxon>
        <taxon>Saprolegniales</taxon>
        <taxon>Verrucalvaceae</taxon>
        <taxon>Aphanomyces</taxon>
    </lineage>
</organism>
<feature type="domain" description="HTH CENPB-type" evidence="3">
    <location>
        <begin position="63"/>
        <end position="133"/>
    </location>
</feature>
<gene>
    <name evidence="4" type="ORF">DYB35_007339</name>
</gene>
<dbReference type="InterPro" id="IPR009057">
    <property type="entry name" value="Homeodomain-like_sf"/>
</dbReference>
<evidence type="ECO:0000256" key="1">
    <source>
        <dbReference type="ARBA" id="ARBA00023125"/>
    </source>
</evidence>
<evidence type="ECO:0000313" key="4">
    <source>
        <dbReference type="EMBL" id="RHY92570.1"/>
    </source>
</evidence>
<dbReference type="PROSITE" id="PS50006">
    <property type="entry name" value="FHA_DOMAIN"/>
    <property type="match status" value="1"/>
</dbReference>
<dbReference type="SUPFAM" id="SSF49879">
    <property type="entry name" value="SMAD/FHA domain"/>
    <property type="match status" value="2"/>
</dbReference>
<dbReference type="SUPFAM" id="SSF46689">
    <property type="entry name" value="Homeodomain-like"/>
    <property type="match status" value="1"/>
</dbReference>
<dbReference type="Proteomes" id="UP000285712">
    <property type="component" value="Unassembled WGS sequence"/>
</dbReference>
<evidence type="ECO:0000313" key="5">
    <source>
        <dbReference type="Proteomes" id="UP000285712"/>
    </source>
</evidence>
<proteinExistence type="predicted"/>
<reference evidence="4 5" key="1">
    <citation type="submission" date="2018-08" db="EMBL/GenBank/DDBJ databases">
        <title>Aphanomyces genome sequencing and annotation.</title>
        <authorList>
            <person name="Minardi D."/>
            <person name="Oidtmann B."/>
            <person name="Van Der Giezen M."/>
            <person name="Studholme D.J."/>
        </authorList>
    </citation>
    <scope>NUCLEOTIDE SEQUENCE [LARGE SCALE GENOMIC DNA]</scope>
    <source>
        <strain evidence="4 5">Sv</strain>
    </source>
</reference>
<dbReference type="VEuPathDB" id="FungiDB:H257_02759"/>
<comment type="caution">
    <text evidence="4">The sequence shown here is derived from an EMBL/GenBank/DDBJ whole genome shotgun (WGS) entry which is preliminary data.</text>
</comment>
<dbReference type="GO" id="GO:0003677">
    <property type="term" value="F:DNA binding"/>
    <property type="evidence" value="ECO:0007669"/>
    <property type="project" value="UniProtKB-KW"/>
</dbReference>